<dbReference type="EMBL" id="JASMQC010000005">
    <property type="protein sequence ID" value="KAK1944947.1"/>
    <property type="molecule type" value="Genomic_DNA"/>
</dbReference>
<organism evidence="1 2">
    <name type="scientific">Phytophthora citrophthora</name>
    <dbReference type="NCBI Taxonomy" id="4793"/>
    <lineage>
        <taxon>Eukaryota</taxon>
        <taxon>Sar</taxon>
        <taxon>Stramenopiles</taxon>
        <taxon>Oomycota</taxon>
        <taxon>Peronosporomycetes</taxon>
        <taxon>Peronosporales</taxon>
        <taxon>Peronosporaceae</taxon>
        <taxon>Phytophthora</taxon>
    </lineage>
</organism>
<gene>
    <name evidence="1" type="ORF">P3T76_003480</name>
</gene>
<accession>A0AAD9LRV9</accession>
<dbReference type="AlphaFoldDB" id="A0AAD9LRV9"/>
<proteinExistence type="predicted"/>
<sequence>MESPHLYHVEDPSLFSVATVMEATCNQGHSLLWCMEVGLIDWQKLCPTCGSNMKPSCATKRWRCSRHALHANRKEVSRGMLTSVFFSDSKLKLHHSARLFLAWCMRLPQATAIEMAEVSERTVTEWYMFCRSTCSKEFLKADFKFFYVSLHYKLAVKYISSKLMRPASQRNVSTTEDVTIKSIGSLEKLNEFRVNVYDKRTKATLLPIIKRFIKPRGVTWLPVSHRFLLQSVPSQAQPPSIQVVTQGALHIP</sequence>
<dbReference type="Proteomes" id="UP001259832">
    <property type="component" value="Unassembled WGS sequence"/>
</dbReference>
<reference evidence="1" key="1">
    <citation type="submission" date="2023-08" db="EMBL/GenBank/DDBJ databases">
        <title>Reference Genome Resource for the Citrus Pathogen Phytophthora citrophthora.</title>
        <authorList>
            <person name="Moller H."/>
            <person name="Coetzee B."/>
            <person name="Rose L.J."/>
            <person name="Van Niekerk J.M."/>
        </authorList>
    </citation>
    <scope>NUCLEOTIDE SEQUENCE</scope>
    <source>
        <strain evidence="1">STE-U-9442</strain>
    </source>
</reference>
<evidence type="ECO:0000313" key="2">
    <source>
        <dbReference type="Proteomes" id="UP001259832"/>
    </source>
</evidence>
<keyword evidence="2" id="KW-1185">Reference proteome</keyword>
<evidence type="ECO:0000313" key="1">
    <source>
        <dbReference type="EMBL" id="KAK1944947.1"/>
    </source>
</evidence>
<protein>
    <submittedName>
        <fullName evidence="1">Uncharacterized protein</fullName>
    </submittedName>
</protein>
<name>A0AAD9LRV9_9STRA</name>
<comment type="caution">
    <text evidence="1">The sequence shown here is derived from an EMBL/GenBank/DDBJ whole genome shotgun (WGS) entry which is preliminary data.</text>
</comment>